<keyword evidence="3" id="KW-0560">Oxidoreductase</keyword>
<evidence type="ECO:0000256" key="3">
    <source>
        <dbReference type="ARBA" id="ARBA00023002"/>
    </source>
</evidence>
<keyword evidence="6" id="KW-1185">Reference proteome</keyword>
<accession>A0ABR2SJJ1</accession>
<dbReference type="InterPro" id="IPR000907">
    <property type="entry name" value="LipOase"/>
</dbReference>
<feature type="domain" description="Lipoxygenase" evidence="4">
    <location>
        <begin position="1"/>
        <end position="159"/>
    </location>
</feature>
<evidence type="ECO:0000256" key="2">
    <source>
        <dbReference type="ARBA" id="ARBA00022964"/>
    </source>
</evidence>
<evidence type="ECO:0000313" key="6">
    <source>
        <dbReference type="Proteomes" id="UP001396334"/>
    </source>
</evidence>
<keyword evidence="1" id="KW-0479">Metal-binding</keyword>
<evidence type="ECO:0000313" key="5">
    <source>
        <dbReference type="EMBL" id="KAK9025436.1"/>
    </source>
</evidence>
<dbReference type="Proteomes" id="UP001396334">
    <property type="component" value="Unassembled WGS sequence"/>
</dbReference>
<sequence>MASALRAAVNFGQYPYASYLPNRPTVSRRFMPETVTKEDAELEKNPDLAFLKTITAQNQTMLSMSLTEIPSRHSANDIYLGQWDTPEWTLDNEPLAAFERFRDKFVEIEKNIIARKNDSSLKNRDRPVKMPYTLLYPNTSDYTGEGGLTGMGIPNSISI</sequence>
<dbReference type="InterPro" id="IPR036226">
    <property type="entry name" value="LipOase_C_sf"/>
</dbReference>
<protein>
    <recommendedName>
        <fullName evidence="4">Lipoxygenase domain-containing protein</fullName>
    </recommendedName>
</protein>
<dbReference type="EMBL" id="JBBPBN010000013">
    <property type="protein sequence ID" value="KAK9025436.1"/>
    <property type="molecule type" value="Genomic_DNA"/>
</dbReference>
<name>A0ABR2SJJ1_9ROSI</name>
<proteinExistence type="predicted"/>
<comment type="caution">
    <text evidence="5">The sequence shown here is derived from an EMBL/GenBank/DDBJ whole genome shotgun (WGS) entry which is preliminary data.</text>
</comment>
<evidence type="ECO:0000256" key="1">
    <source>
        <dbReference type="ARBA" id="ARBA00022723"/>
    </source>
</evidence>
<dbReference type="SUPFAM" id="SSF48484">
    <property type="entry name" value="Lipoxigenase"/>
    <property type="match status" value="1"/>
</dbReference>
<reference evidence="5 6" key="1">
    <citation type="journal article" date="2024" name="G3 (Bethesda)">
        <title>Genome assembly of Hibiscus sabdariffa L. provides insights into metabolisms of medicinal natural products.</title>
        <authorList>
            <person name="Kim T."/>
        </authorList>
    </citation>
    <scope>NUCLEOTIDE SEQUENCE [LARGE SCALE GENOMIC DNA]</scope>
    <source>
        <strain evidence="5">TK-2024</strain>
        <tissue evidence="5">Old leaves</tissue>
    </source>
</reference>
<evidence type="ECO:0000259" key="4">
    <source>
        <dbReference type="PROSITE" id="PS51393"/>
    </source>
</evidence>
<dbReference type="PANTHER" id="PTHR11771">
    <property type="entry name" value="LIPOXYGENASE"/>
    <property type="match status" value="1"/>
</dbReference>
<dbReference type="InterPro" id="IPR013819">
    <property type="entry name" value="LipOase_C"/>
</dbReference>
<keyword evidence="2" id="KW-0223">Dioxygenase</keyword>
<dbReference type="Gene3D" id="1.20.245.10">
    <property type="entry name" value="Lipoxygenase-1, Domain 5"/>
    <property type="match status" value="1"/>
</dbReference>
<gene>
    <name evidence="5" type="ORF">V6N11_038303</name>
</gene>
<organism evidence="5 6">
    <name type="scientific">Hibiscus sabdariffa</name>
    <name type="common">roselle</name>
    <dbReference type="NCBI Taxonomy" id="183260"/>
    <lineage>
        <taxon>Eukaryota</taxon>
        <taxon>Viridiplantae</taxon>
        <taxon>Streptophyta</taxon>
        <taxon>Embryophyta</taxon>
        <taxon>Tracheophyta</taxon>
        <taxon>Spermatophyta</taxon>
        <taxon>Magnoliopsida</taxon>
        <taxon>eudicotyledons</taxon>
        <taxon>Gunneridae</taxon>
        <taxon>Pentapetalae</taxon>
        <taxon>rosids</taxon>
        <taxon>malvids</taxon>
        <taxon>Malvales</taxon>
        <taxon>Malvaceae</taxon>
        <taxon>Malvoideae</taxon>
        <taxon>Hibiscus</taxon>
    </lineage>
</organism>
<dbReference type="Pfam" id="PF00305">
    <property type="entry name" value="Lipoxygenase"/>
    <property type="match status" value="1"/>
</dbReference>
<dbReference type="PROSITE" id="PS51393">
    <property type="entry name" value="LIPOXYGENASE_3"/>
    <property type="match status" value="1"/>
</dbReference>